<sequence length="77" mass="9116">MSAEPKKRRLDDENVSLEENNAETTGWFDISYEMRKILIDEMDVETRSESLNIAIRQRISAEKNVGFLRDLYKKQLH</sequence>
<comment type="caution">
    <text evidence="1">The sequence shown here is derived from an EMBL/GenBank/DDBJ whole genome shotgun (WGS) entry which is preliminary data.</text>
</comment>
<evidence type="ECO:0000313" key="1">
    <source>
        <dbReference type="EMBL" id="CAI5439979.1"/>
    </source>
</evidence>
<keyword evidence="2" id="KW-1185">Reference proteome</keyword>
<accession>A0A9P1I791</accession>
<reference evidence="1" key="1">
    <citation type="submission" date="2022-11" db="EMBL/GenBank/DDBJ databases">
        <authorList>
            <person name="Kikuchi T."/>
        </authorList>
    </citation>
    <scope>NUCLEOTIDE SEQUENCE</scope>
    <source>
        <strain evidence="1">PS1010</strain>
    </source>
</reference>
<gene>
    <name evidence="1" type="ORF">CAMP_LOCUS2616</name>
</gene>
<dbReference type="EMBL" id="CANHGI010000001">
    <property type="protein sequence ID" value="CAI5439979.1"/>
    <property type="molecule type" value="Genomic_DNA"/>
</dbReference>
<dbReference type="Proteomes" id="UP001152747">
    <property type="component" value="Unassembled WGS sequence"/>
</dbReference>
<evidence type="ECO:0000313" key="2">
    <source>
        <dbReference type="Proteomes" id="UP001152747"/>
    </source>
</evidence>
<organism evidence="1 2">
    <name type="scientific">Caenorhabditis angaria</name>
    <dbReference type="NCBI Taxonomy" id="860376"/>
    <lineage>
        <taxon>Eukaryota</taxon>
        <taxon>Metazoa</taxon>
        <taxon>Ecdysozoa</taxon>
        <taxon>Nematoda</taxon>
        <taxon>Chromadorea</taxon>
        <taxon>Rhabditida</taxon>
        <taxon>Rhabditina</taxon>
        <taxon>Rhabditomorpha</taxon>
        <taxon>Rhabditoidea</taxon>
        <taxon>Rhabditidae</taxon>
        <taxon>Peloderinae</taxon>
        <taxon>Caenorhabditis</taxon>
    </lineage>
</organism>
<protein>
    <submittedName>
        <fullName evidence="1">Uncharacterized protein</fullName>
    </submittedName>
</protein>
<name>A0A9P1I791_9PELO</name>
<dbReference type="AlphaFoldDB" id="A0A9P1I791"/>
<proteinExistence type="predicted"/>